<name>A0A2I0QWX8_9BACI</name>
<dbReference type="OrthoDB" id="2449131at2"/>
<protein>
    <recommendedName>
        <fullName evidence="4">ABC transporter periplasmic binding protein yphF</fullName>
    </recommendedName>
</protein>
<reference evidence="2 3" key="1">
    <citation type="submission" date="2017-06" db="EMBL/GenBank/DDBJ databases">
        <title>the draft geome sequence of Illustriluteabacillus marina B3227.</title>
        <authorList>
            <person name="He R.-H."/>
            <person name="Du Z.-J."/>
        </authorList>
    </citation>
    <scope>NUCLEOTIDE SEQUENCE [LARGE SCALE GENOMIC DNA]</scope>
    <source>
        <strain evidence="2 3">B3227</strain>
    </source>
</reference>
<evidence type="ECO:0008006" key="4">
    <source>
        <dbReference type="Google" id="ProtNLM"/>
    </source>
</evidence>
<gene>
    <name evidence="2" type="ORF">CEY16_03625</name>
</gene>
<evidence type="ECO:0000313" key="3">
    <source>
        <dbReference type="Proteomes" id="UP000243524"/>
    </source>
</evidence>
<sequence length="238" mass="27313">MKKIVLTLLPLTIFLSGCLYPNNELRENQFTNDQQLEQVQDAVKTYQEQNNGLLPIQTRDDDTPLFIKYPVDFNTLRNQNLIGSTPGNAYEKGGVYSYVIIDPEEEATVKVADARVTQHLRSVIYDVTVYKKRNGSPPYGEQVGEGHYMINEERLNTNHETTVSSPYSDMELDIIVNVQGDVLIDYRPEVYQLIENEGIEKYSGDLRYLLMEYHPMVPVYSSPMVLEDGEIEFTNEVE</sequence>
<keyword evidence="3" id="KW-1185">Reference proteome</keyword>
<evidence type="ECO:0000313" key="2">
    <source>
        <dbReference type="EMBL" id="PKR78856.1"/>
    </source>
</evidence>
<dbReference type="PROSITE" id="PS51257">
    <property type="entry name" value="PROKAR_LIPOPROTEIN"/>
    <property type="match status" value="1"/>
</dbReference>
<accession>A0A2I0QWX8</accession>
<proteinExistence type="predicted"/>
<comment type="caution">
    <text evidence="2">The sequence shown here is derived from an EMBL/GenBank/DDBJ whole genome shotgun (WGS) entry which is preliminary data.</text>
</comment>
<dbReference type="Proteomes" id="UP000243524">
    <property type="component" value="Unassembled WGS sequence"/>
</dbReference>
<dbReference type="AlphaFoldDB" id="A0A2I0QWX8"/>
<evidence type="ECO:0000256" key="1">
    <source>
        <dbReference type="SAM" id="SignalP"/>
    </source>
</evidence>
<organism evidence="2 3">
    <name type="scientific">Halalkalibacillus sediminis</name>
    <dbReference type="NCBI Taxonomy" id="2018042"/>
    <lineage>
        <taxon>Bacteria</taxon>
        <taxon>Bacillati</taxon>
        <taxon>Bacillota</taxon>
        <taxon>Bacilli</taxon>
        <taxon>Bacillales</taxon>
        <taxon>Bacillaceae</taxon>
        <taxon>Halalkalibacillus</taxon>
    </lineage>
</organism>
<dbReference type="EMBL" id="PJNH01000001">
    <property type="protein sequence ID" value="PKR78856.1"/>
    <property type="molecule type" value="Genomic_DNA"/>
</dbReference>
<keyword evidence="1" id="KW-0732">Signal</keyword>
<feature type="chain" id="PRO_5038818417" description="ABC transporter periplasmic binding protein yphF" evidence="1">
    <location>
        <begin position="22"/>
        <end position="238"/>
    </location>
</feature>
<feature type="signal peptide" evidence="1">
    <location>
        <begin position="1"/>
        <end position="21"/>
    </location>
</feature>
<dbReference type="RefSeq" id="WP_101330600.1">
    <property type="nucleotide sequence ID" value="NZ_PJNH01000001.1"/>
</dbReference>